<dbReference type="EMBL" id="OBDZ01000002">
    <property type="protein sequence ID" value="SNY10775.1"/>
    <property type="molecule type" value="Genomic_DNA"/>
</dbReference>
<reference evidence="3" key="1">
    <citation type="submission" date="2017-09" db="EMBL/GenBank/DDBJ databases">
        <authorList>
            <person name="Varghese N."/>
            <person name="Submissions S."/>
        </authorList>
    </citation>
    <scope>NUCLEOTIDE SEQUENCE [LARGE SCALE GENOMIC DNA]</scope>
    <source>
        <strain evidence="3">MSL47</strain>
    </source>
</reference>
<gene>
    <name evidence="2" type="ORF">SAMN06265827_10277</name>
</gene>
<evidence type="ECO:0000313" key="3">
    <source>
        <dbReference type="Proteomes" id="UP000219573"/>
    </source>
</evidence>
<accession>A0A285FHR8</accession>
<name>A0A285FHR8_9FIRM</name>
<keyword evidence="1" id="KW-0812">Transmembrane</keyword>
<organism evidence="2 3">
    <name type="scientific">Orenia metallireducens</name>
    <dbReference type="NCBI Taxonomy" id="1413210"/>
    <lineage>
        <taxon>Bacteria</taxon>
        <taxon>Bacillati</taxon>
        <taxon>Bacillota</taxon>
        <taxon>Clostridia</taxon>
        <taxon>Halanaerobiales</taxon>
        <taxon>Halobacteroidaceae</taxon>
        <taxon>Orenia</taxon>
    </lineage>
</organism>
<evidence type="ECO:0000256" key="1">
    <source>
        <dbReference type="SAM" id="Phobius"/>
    </source>
</evidence>
<dbReference type="Proteomes" id="UP000219573">
    <property type="component" value="Unassembled WGS sequence"/>
</dbReference>
<proteinExistence type="predicted"/>
<dbReference type="RefSeq" id="WP_172431795.1">
    <property type="nucleotide sequence ID" value="NZ_OBDZ01000002.1"/>
</dbReference>
<protein>
    <submittedName>
        <fullName evidence="2">Uncharacterized protein</fullName>
    </submittedName>
</protein>
<sequence length="47" mass="5393">MNRGKTFTVILFIIIIGLAFFNNYISVNSDTEADNQLIGFNDYNDLF</sequence>
<keyword evidence="1" id="KW-1133">Transmembrane helix</keyword>
<keyword evidence="3" id="KW-1185">Reference proteome</keyword>
<feature type="transmembrane region" description="Helical" evidence="1">
    <location>
        <begin position="7"/>
        <end position="25"/>
    </location>
</feature>
<keyword evidence="1" id="KW-0472">Membrane</keyword>
<evidence type="ECO:0000313" key="2">
    <source>
        <dbReference type="EMBL" id="SNY10775.1"/>
    </source>
</evidence>
<dbReference type="AlphaFoldDB" id="A0A285FHR8"/>